<dbReference type="SMART" id="SM01336">
    <property type="entry name" value="zf-PARP"/>
    <property type="match status" value="1"/>
</dbReference>
<evidence type="ECO:0000256" key="4">
    <source>
        <dbReference type="ARBA" id="ARBA00022722"/>
    </source>
</evidence>
<dbReference type="GO" id="GO:0008270">
    <property type="term" value="F:zinc ion binding"/>
    <property type="evidence" value="ECO:0007669"/>
    <property type="project" value="UniProtKB-KW"/>
</dbReference>
<dbReference type="GO" id="GO:0003697">
    <property type="term" value="F:single-stranded DNA binding"/>
    <property type="evidence" value="ECO:0007669"/>
    <property type="project" value="TreeGrafter"/>
</dbReference>
<comment type="cofactor">
    <cofactor evidence="1">
        <name>Mn(2+)</name>
        <dbReference type="ChEBI" id="CHEBI:29035"/>
    </cofactor>
</comment>
<feature type="domain" description="PARP-type" evidence="13">
    <location>
        <begin position="180"/>
        <end position="260"/>
    </location>
</feature>
<evidence type="ECO:0000256" key="9">
    <source>
        <dbReference type="ARBA" id="ARBA00022833"/>
    </source>
</evidence>
<dbReference type="InterPro" id="IPR051547">
    <property type="entry name" value="TDP2-like"/>
</dbReference>
<dbReference type="PANTHER" id="PTHR15822:SF4">
    <property type="entry name" value="TYROSYL-DNA PHOSPHODIESTERASE 2"/>
    <property type="match status" value="1"/>
</dbReference>
<protein>
    <recommendedName>
        <fullName evidence="13">PARP-type domain-containing protein</fullName>
    </recommendedName>
</protein>
<keyword evidence="15" id="KW-1185">Reference proteome</keyword>
<evidence type="ECO:0000313" key="14">
    <source>
        <dbReference type="EMBL" id="CCI40012.1"/>
    </source>
</evidence>
<dbReference type="STRING" id="65357.A0A024G037"/>
<evidence type="ECO:0000256" key="11">
    <source>
        <dbReference type="ARBA" id="ARBA00023204"/>
    </source>
</evidence>
<dbReference type="SUPFAM" id="SSF57716">
    <property type="entry name" value="Glucocorticoid receptor-like (DNA-binding domain)"/>
    <property type="match status" value="1"/>
</dbReference>
<evidence type="ECO:0000256" key="2">
    <source>
        <dbReference type="ARBA" id="ARBA00001946"/>
    </source>
</evidence>
<evidence type="ECO:0000256" key="7">
    <source>
        <dbReference type="ARBA" id="ARBA00022771"/>
    </source>
</evidence>
<evidence type="ECO:0000313" key="15">
    <source>
        <dbReference type="Proteomes" id="UP000053237"/>
    </source>
</evidence>
<keyword evidence="7" id="KW-0863">Zinc-finger</keyword>
<comment type="cofactor">
    <cofactor evidence="2">
        <name>Mg(2+)</name>
        <dbReference type="ChEBI" id="CHEBI:18420"/>
    </cofactor>
</comment>
<comment type="caution">
    <text evidence="14">The sequence shown here is derived from an EMBL/GenBank/DDBJ whole genome shotgun (WGS) entry which is preliminary data.</text>
</comment>
<evidence type="ECO:0000256" key="1">
    <source>
        <dbReference type="ARBA" id="ARBA00001936"/>
    </source>
</evidence>
<dbReference type="SUPFAM" id="SSF56219">
    <property type="entry name" value="DNase I-like"/>
    <property type="match status" value="1"/>
</dbReference>
<evidence type="ECO:0000259" key="13">
    <source>
        <dbReference type="PROSITE" id="PS50064"/>
    </source>
</evidence>
<dbReference type="PROSITE" id="PS00347">
    <property type="entry name" value="ZF_PARP_1"/>
    <property type="match status" value="1"/>
</dbReference>
<dbReference type="Pfam" id="PF00645">
    <property type="entry name" value="zf-PARP"/>
    <property type="match status" value="1"/>
</dbReference>
<dbReference type="Gene3D" id="3.30.1740.10">
    <property type="entry name" value="Zinc finger, PARP-type"/>
    <property type="match status" value="1"/>
</dbReference>
<reference evidence="14 15" key="1">
    <citation type="submission" date="2012-05" db="EMBL/GenBank/DDBJ databases">
        <title>Recombination and specialization in a pathogen metapopulation.</title>
        <authorList>
            <person name="Gardiner A."/>
            <person name="Kemen E."/>
            <person name="Schultz-Larsen T."/>
            <person name="MacLean D."/>
            <person name="Van Oosterhout C."/>
            <person name="Jones J.D.G."/>
        </authorList>
    </citation>
    <scope>NUCLEOTIDE SEQUENCE [LARGE SCALE GENOMIC DNA]</scope>
    <source>
        <strain evidence="14 15">Ac Nc2</strain>
    </source>
</reference>
<dbReference type="OrthoDB" id="9975959at2759"/>
<gene>
    <name evidence="14" type="ORF">BN9_007960</name>
</gene>
<dbReference type="InParanoid" id="A0A024G037"/>
<keyword evidence="10" id="KW-0460">Magnesium</keyword>
<evidence type="ECO:0000256" key="12">
    <source>
        <dbReference type="ARBA" id="ARBA00023242"/>
    </source>
</evidence>
<dbReference type="GO" id="GO:0006302">
    <property type="term" value="P:double-strand break repair"/>
    <property type="evidence" value="ECO:0007669"/>
    <property type="project" value="TreeGrafter"/>
</dbReference>
<keyword evidence="9" id="KW-0862">Zinc</keyword>
<dbReference type="Proteomes" id="UP000053237">
    <property type="component" value="Unassembled WGS sequence"/>
</dbReference>
<dbReference type="AlphaFoldDB" id="A0A024G037"/>
<dbReference type="Pfam" id="PF03372">
    <property type="entry name" value="Exo_endo_phos"/>
    <property type="match status" value="1"/>
</dbReference>
<evidence type="ECO:0000256" key="3">
    <source>
        <dbReference type="ARBA" id="ARBA00004322"/>
    </source>
</evidence>
<proteinExistence type="predicted"/>
<evidence type="ECO:0000256" key="8">
    <source>
        <dbReference type="ARBA" id="ARBA00022801"/>
    </source>
</evidence>
<dbReference type="EMBL" id="CAIX01000005">
    <property type="protein sequence ID" value="CCI40012.1"/>
    <property type="molecule type" value="Genomic_DNA"/>
</dbReference>
<accession>A0A024G037</accession>
<evidence type="ECO:0000256" key="10">
    <source>
        <dbReference type="ARBA" id="ARBA00022842"/>
    </source>
</evidence>
<keyword evidence="12" id="KW-0539">Nucleus</keyword>
<dbReference type="InterPro" id="IPR036691">
    <property type="entry name" value="Endo/exonu/phosph_ase_sf"/>
</dbReference>
<keyword evidence="6" id="KW-0227">DNA damage</keyword>
<dbReference type="GO" id="GO:0005737">
    <property type="term" value="C:cytoplasm"/>
    <property type="evidence" value="ECO:0007669"/>
    <property type="project" value="TreeGrafter"/>
</dbReference>
<organism evidence="14 15">
    <name type="scientific">Albugo candida</name>
    <dbReference type="NCBI Taxonomy" id="65357"/>
    <lineage>
        <taxon>Eukaryota</taxon>
        <taxon>Sar</taxon>
        <taxon>Stramenopiles</taxon>
        <taxon>Oomycota</taxon>
        <taxon>Peronosporomycetes</taxon>
        <taxon>Albuginales</taxon>
        <taxon>Albuginaceae</taxon>
        <taxon>Albugo</taxon>
    </lineage>
</organism>
<evidence type="ECO:0000256" key="6">
    <source>
        <dbReference type="ARBA" id="ARBA00022763"/>
    </source>
</evidence>
<keyword evidence="8" id="KW-0378">Hydrolase</keyword>
<dbReference type="GO" id="GO:0004518">
    <property type="term" value="F:nuclease activity"/>
    <property type="evidence" value="ECO:0007669"/>
    <property type="project" value="UniProtKB-KW"/>
</dbReference>
<keyword evidence="11" id="KW-0234">DNA repair</keyword>
<evidence type="ECO:0000256" key="5">
    <source>
        <dbReference type="ARBA" id="ARBA00022723"/>
    </source>
</evidence>
<name>A0A024G037_9STRA</name>
<dbReference type="InterPro" id="IPR005135">
    <property type="entry name" value="Endo/exonuclease/phosphatase"/>
</dbReference>
<sequence length="364" mass="42003">MTLRMRAIGKCVERLRPGVIGFQEVTSESLAMLKKQPWSCYYDCSADCIAPFDKPYFVVLFTALPMLSIETYPFKETKMGRELICMHLRVSETQTLFVGTTHLESLKQNGSIRVKQLQECFTILERHVENQTAAKQKIRSLTDFKQSQSRSNCLGAVLMGDFNLFPEDTRYLDPMGHSPLVLEPARSNRALCRVCNTKIDKNELRVGKSQEEARDKREMMHWYHPHCFQKQATKTEKIKVEQLLQNFVPIQVESKETGKKRSIDSLDREMIGIPTGWIDCWLCGKNGTEKNGFTFDGRVNKLIPNPSYQSRFDRIYFYKGARYGDGADMIERVDIIGKEPIAEKTWMSDHFGLLSTFRFSLDDD</sequence>
<keyword evidence="5" id="KW-0479">Metal-binding</keyword>
<dbReference type="PANTHER" id="PTHR15822">
    <property type="entry name" value="TRAF AND TNF RECEPTOR-ASSOCIATED PROTEIN"/>
    <property type="match status" value="1"/>
</dbReference>
<dbReference type="GO" id="GO:0070260">
    <property type="term" value="F:5'-tyrosyl-DNA phosphodiesterase activity"/>
    <property type="evidence" value="ECO:0007669"/>
    <property type="project" value="TreeGrafter"/>
</dbReference>
<dbReference type="PROSITE" id="PS50064">
    <property type="entry name" value="ZF_PARP_2"/>
    <property type="match status" value="1"/>
</dbReference>
<comment type="subcellular location">
    <subcellularLocation>
        <location evidence="3">Nucleus</location>
        <location evidence="3">PML body</location>
    </subcellularLocation>
</comment>
<dbReference type="InterPro" id="IPR001510">
    <property type="entry name" value="Znf_PARP"/>
</dbReference>
<dbReference type="InterPro" id="IPR036957">
    <property type="entry name" value="Znf_PARP_sf"/>
</dbReference>
<keyword evidence="4" id="KW-0540">Nuclease</keyword>
<dbReference type="Gene3D" id="3.60.10.10">
    <property type="entry name" value="Endonuclease/exonuclease/phosphatase"/>
    <property type="match status" value="2"/>
</dbReference>